<proteinExistence type="inferred from homology"/>
<dbReference type="SUPFAM" id="SSF161098">
    <property type="entry name" value="MetI-like"/>
    <property type="match status" value="1"/>
</dbReference>
<comment type="similarity">
    <text evidence="7">Belongs to the binding-protein-dependent transport system permease family.</text>
</comment>
<dbReference type="AlphaFoldDB" id="A0A512D7F1"/>
<evidence type="ECO:0000259" key="9">
    <source>
        <dbReference type="PROSITE" id="PS50928"/>
    </source>
</evidence>
<gene>
    <name evidence="10" type="ORF">CAE01nite_01000</name>
</gene>
<keyword evidence="5 7" id="KW-1133">Transmembrane helix</keyword>
<evidence type="ECO:0000256" key="4">
    <source>
        <dbReference type="ARBA" id="ARBA00022692"/>
    </source>
</evidence>
<evidence type="ECO:0000256" key="6">
    <source>
        <dbReference type="ARBA" id="ARBA00023136"/>
    </source>
</evidence>
<feature type="transmembrane region" description="Helical" evidence="7">
    <location>
        <begin position="184"/>
        <end position="206"/>
    </location>
</feature>
<name>A0A512D7F1_9CELL</name>
<dbReference type="OrthoDB" id="9805974at2"/>
<feature type="transmembrane region" description="Helical" evidence="7">
    <location>
        <begin position="134"/>
        <end position="154"/>
    </location>
</feature>
<evidence type="ECO:0000313" key="10">
    <source>
        <dbReference type="EMBL" id="GEO32375.1"/>
    </source>
</evidence>
<protein>
    <submittedName>
        <fullName evidence="10">Glycerol-3-phosphate ABC transporter permease</fullName>
    </submittedName>
</protein>
<accession>A0A512D7F1</accession>
<reference evidence="10 11" key="1">
    <citation type="submission" date="2019-07" db="EMBL/GenBank/DDBJ databases">
        <title>Whole genome shotgun sequence of Cellulomonas aerilata NBRC 106308.</title>
        <authorList>
            <person name="Hosoyama A."/>
            <person name="Uohara A."/>
            <person name="Ohji S."/>
            <person name="Ichikawa N."/>
        </authorList>
    </citation>
    <scope>NUCLEOTIDE SEQUENCE [LARGE SCALE GENOMIC DNA]</scope>
    <source>
        <strain evidence="10 11">NBRC 106308</strain>
    </source>
</reference>
<evidence type="ECO:0000256" key="7">
    <source>
        <dbReference type="RuleBase" id="RU363032"/>
    </source>
</evidence>
<feature type="domain" description="ABC transmembrane type-1" evidence="9">
    <location>
        <begin position="97"/>
        <end position="310"/>
    </location>
</feature>
<comment type="subcellular location">
    <subcellularLocation>
        <location evidence="1 7">Cell membrane</location>
        <topology evidence="1 7">Multi-pass membrane protein</topology>
    </subcellularLocation>
</comment>
<keyword evidence="4 7" id="KW-0812">Transmembrane</keyword>
<sequence length="319" mass="35373">MTTTTSAAAPAASKAATRRGAPRRGVANHGRLTPWLFLAPYLVLFLTFVIAPVILGGWISLHQWDYTLPGKPFVGLQNYQDLFDPSSITFGTFWNSMQATAIFTLASVPLLLVVPLMVALVMNQKFPGRNLFRAAYFAPYVLGVAVVAVLWRYLLDRNIGLINTYLGNLGLPDDIPWLSSVPEAWVALVGVTVWWTLGYNAVIYLAGLQDIPRELYEAATVDGANKWQQFWNVTFPGLRPVLSFITMITIIASANMFGQAYLMTTGGPGRETRTAIYEITQTGLRNFQMGSAAAMSYVLTLFLMLLSVVVFWLFRERKA</sequence>
<feature type="region of interest" description="Disordered" evidence="8">
    <location>
        <begin position="1"/>
        <end position="25"/>
    </location>
</feature>
<dbReference type="Proteomes" id="UP000321181">
    <property type="component" value="Unassembled WGS sequence"/>
</dbReference>
<dbReference type="GO" id="GO:0005886">
    <property type="term" value="C:plasma membrane"/>
    <property type="evidence" value="ECO:0007669"/>
    <property type="project" value="UniProtKB-SubCell"/>
</dbReference>
<dbReference type="InterPro" id="IPR051393">
    <property type="entry name" value="ABC_transporter_permease"/>
</dbReference>
<keyword evidence="11" id="KW-1185">Reference proteome</keyword>
<organism evidence="10 11">
    <name type="scientific">Cellulomonas aerilata</name>
    <dbReference type="NCBI Taxonomy" id="515326"/>
    <lineage>
        <taxon>Bacteria</taxon>
        <taxon>Bacillati</taxon>
        <taxon>Actinomycetota</taxon>
        <taxon>Actinomycetes</taxon>
        <taxon>Micrococcales</taxon>
        <taxon>Cellulomonadaceae</taxon>
        <taxon>Cellulomonas</taxon>
    </lineage>
</organism>
<keyword evidence="2 7" id="KW-0813">Transport</keyword>
<feature type="transmembrane region" description="Helical" evidence="7">
    <location>
        <begin position="32"/>
        <end position="59"/>
    </location>
</feature>
<dbReference type="Gene3D" id="1.10.3720.10">
    <property type="entry name" value="MetI-like"/>
    <property type="match status" value="1"/>
</dbReference>
<dbReference type="RefSeq" id="WP_146898476.1">
    <property type="nucleotide sequence ID" value="NZ_BAAARM010000001.1"/>
</dbReference>
<evidence type="ECO:0000256" key="8">
    <source>
        <dbReference type="SAM" id="MobiDB-lite"/>
    </source>
</evidence>
<keyword evidence="6 7" id="KW-0472">Membrane</keyword>
<keyword evidence="3" id="KW-1003">Cell membrane</keyword>
<dbReference type="Pfam" id="PF00528">
    <property type="entry name" value="BPD_transp_1"/>
    <property type="match status" value="1"/>
</dbReference>
<evidence type="ECO:0000313" key="11">
    <source>
        <dbReference type="Proteomes" id="UP000321181"/>
    </source>
</evidence>
<feature type="transmembrane region" description="Helical" evidence="7">
    <location>
        <begin position="294"/>
        <end position="314"/>
    </location>
</feature>
<evidence type="ECO:0000256" key="5">
    <source>
        <dbReference type="ARBA" id="ARBA00022989"/>
    </source>
</evidence>
<dbReference type="CDD" id="cd06261">
    <property type="entry name" value="TM_PBP2"/>
    <property type="match status" value="1"/>
</dbReference>
<evidence type="ECO:0000256" key="2">
    <source>
        <dbReference type="ARBA" id="ARBA00022448"/>
    </source>
</evidence>
<evidence type="ECO:0000256" key="3">
    <source>
        <dbReference type="ARBA" id="ARBA00022475"/>
    </source>
</evidence>
<dbReference type="PANTHER" id="PTHR30193">
    <property type="entry name" value="ABC TRANSPORTER PERMEASE PROTEIN"/>
    <property type="match status" value="1"/>
</dbReference>
<evidence type="ECO:0000256" key="1">
    <source>
        <dbReference type="ARBA" id="ARBA00004651"/>
    </source>
</evidence>
<feature type="compositionally biased region" description="Low complexity" evidence="8">
    <location>
        <begin position="1"/>
        <end position="15"/>
    </location>
</feature>
<dbReference type="PANTHER" id="PTHR30193:SF37">
    <property type="entry name" value="INNER MEMBRANE ABC TRANSPORTER PERMEASE PROTEIN YCJO"/>
    <property type="match status" value="1"/>
</dbReference>
<dbReference type="EMBL" id="BJYY01000001">
    <property type="protein sequence ID" value="GEO32375.1"/>
    <property type="molecule type" value="Genomic_DNA"/>
</dbReference>
<comment type="caution">
    <text evidence="10">The sequence shown here is derived from an EMBL/GenBank/DDBJ whole genome shotgun (WGS) entry which is preliminary data.</text>
</comment>
<dbReference type="GO" id="GO:0055085">
    <property type="term" value="P:transmembrane transport"/>
    <property type="evidence" value="ECO:0007669"/>
    <property type="project" value="InterPro"/>
</dbReference>
<feature type="transmembrane region" description="Helical" evidence="7">
    <location>
        <begin position="241"/>
        <end position="262"/>
    </location>
</feature>
<dbReference type="PROSITE" id="PS50928">
    <property type="entry name" value="ABC_TM1"/>
    <property type="match status" value="1"/>
</dbReference>
<dbReference type="InterPro" id="IPR035906">
    <property type="entry name" value="MetI-like_sf"/>
</dbReference>
<feature type="transmembrane region" description="Helical" evidence="7">
    <location>
        <begin position="101"/>
        <end position="122"/>
    </location>
</feature>
<dbReference type="InterPro" id="IPR000515">
    <property type="entry name" value="MetI-like"/>
</dbReference>